<evidence type="ECO:0000313" key="7">
    <source>
        <dbReference type="Proteomes" id="UP000077875"/>
    </source>
</evidence>
<dbReference type="AlphaFoldDB" id="A0A172YFV9"/>
<keyword evidence="7" id="KW-1185">Reference proteome</keyword>
<dbReference type="InterPro" id="IPR011251">
    <property type="entry name" value="Luciferase-like_dom"/>
</dbReference>
<keyword evidence="2" id="KW-0288">FMN</keyword>
<keyword evidence="1" id="KW-0285">Flavoprotein</keyword>
<dbReference type="Gene3D" id="3.20.20.30">
    <property type="entry name" value="Luciferase-like domain"/>
    <property type="match status" value="1"/>
</dbReference>
<dbReference type="SUPFAM" id="SSF51679">
    <property type="entry name" value="Bacterial luciferase-like"/>
    <property type="match status" value="1"/>
</dbReference>
<evidence type="ECO:0000256" key="1">
    <source>
        <dbReference type="ARBA" id="ARBA00022630"/>
    </source>
</evidence>
<dbReference type="KEGG" id="haa:A5892_12030"/>
<evidence type="ECO:0000256" key="2">
    <source>
        <dbReference type="ARBA" id="ARBA00022643"/>
    </source>
</evidence>
<dbReference type="PANTHER" id="PTHR42847:SF9">
    <property type="entry name" value="BLL6451 PROTEIN"/>
    <property type="match status" value="1"/>
</dbReference>
<name>A0A172YFV9_9GAMM</name>
<evidence type="ECO:0000256" key="3">
    <source>
        <dbReference type="ARBA" id="ARBA00023002"/>
    </source>
</evidence>
<organism evidence="6 7">
    <name type="scientific">Halotalea alkalilenta</name>
    <dbReference type="NCBI Taxonomy" id="376489"/>
    <lineage>
        <taxon>Bacteria</taxon>
        <taxon>Pseudomonadati</taxon>
        <taxon>Pseudomonadota</taxon>
        <taxon>Gammaproteobacteria</taxon>
        <taxon>Oceanospirillales</taxon>
        <taxon>Halomonadaceae</taxon>
        <taxon>Halotalea</taxon>
    </lineage>
</organism>
<dbReference type="InterPro" id="IPR036661">
    <property type="entry name" value="Luciferase-like_sf"/>
</dbReference>
<evidence type="ECO:0000313" key="6">
    <source>
        <dbReference type="EMBL" id="ANF58104.1"/>
    </source>
</evidence>
<dbReference type="EMBL" id="CP015243">
    <property type="protein sequence ID" value="ANF58104.1"/>
    <property type="molecule type" value="Genomic_DNA"/>
</dbReference>
<dbReference type="RefSeq" id="WP_064123010.1">
    <property type="nucleotide sequence ID" value="NZ_CP015243.1"/>
</dbReference>
<protein>
    <submittedName>
        <fullName evidence="6">Alkanesulfonate monooxygenase</fullName>
    </submittedName>
</protein>
<evidence type="ECO:0000256" key="4">
    <source>
        <dbReference type="ARBA" id="ARBA00023033"/>
    </source>
</evidence>
<dbReference type="Proteomes" id="UP000077875">
    <property type="component" value="Chromosome"/>
</dbReference>
<dbReference type="CDD" id="cd01094">
    <property type="entry name" value="Alkanesulfonate_monoxygenase"/>
    <property type="match status" value="1"/>
</dbReference>
<dbReference type="STRING" id="376489.A5892_12030"/>
<accession>A0A172YFV9</accession>
<gene>
    <name evidence="6" type="ORF">A5892_12030</name>
</gene>
<reference evidence="6 7" key="1">
    <citation type="submission" date="2016-04" db="EMBL/GenBank/DDBJ databases">
        <title>Complete Genome Sequence of Halotalea alkalilenta IHB B 13600.</title>
        <authorList>
            <person name="Swarnkar M.K."/>
            <person name="Sharma A."/>
            <person name="Kaushal K."/>
            <person name="Soni R."/>
            <person name="Rana S."/>
            <person name="Singh A.K."/>
            <person name="Gulati A."/>
        </authorList>
    </citation>
    <scope>NUCLEOTIDE SEQUENCE [LARGE SCALE GENOMIC DNA]</scope>
    <source>
        <strain evidence="6 7">IHB B 13600</strain>
    </source>
</reference>
<keyword evidence="3" id="KW-0560">Oxidoreductase</keyword>
<feature type="domain" description="Luciferase-like" evidence="5">
    <location>
        <begin position="4"/>
        <end position="321"/>
    </location>
</feature>
<dbReference type="PANTHER" id="PTHR42847">
    <property type="entry name" value="ALKANESULFONATE MONOOXYGENASE"/>
    <property type="match status" value="1"/>
</dbReference>
<dbReference type="GO" id="GO:0008726">
    <property type="term" value="F:alkanesulfonate monooxygenase activity"/>
    <property type="evidence" value="ECO:0007669"/>
    <property type="project" value="TreeGrafter"/>
</dbReference>
<keyword evidence="4 6" id="KW-0503">Monooxygenase</keyword>
<dbReference type="GO" id="GO:0046306">
    <property type="term" value="P:alkanesulfonate catabolic process"/>
    <property type="evidence" value="ECO:0007669"/>
    <property type="project" value="TreeGrafter"/>
</dbReference>
<dbReference type="Pfam" id="PF00296">
    <property type="entry name" value="Bac_luciferase"/>
    <property type="match status" value="1"/>
</dbReference>
<sequence>MPVEFIGFVGNHAGSESLAAEGAPLDLDYVETLAKAQEQGGFDRVLLAFHSNSPESLLVAQHVAAHTHRLGLMIAHRPGFNAPSIVARQLATLDHISRGRTAVHIITGGNDQELKADGDYLTKAQRYARAKEYLDILRAEWTSDEPFDYRGAYYRVDGAHSQIKPFDRGRGIPVYFGGASDEAIEVAGRHADIYALWGESLAQVDELLNRVREAARVHRRSPRFSLSLRPIIADTEEAAWDKARRILERARALRGDHAYAPPQNAGSQRLLEAAAKGERIDQRLWTGIAALTGAQGNSTALVGTPEQVSEAMLDYYDLGISTFLIRGFDPLVDAIDYGRELLPRVHAKVAERERATQVSAGLASA</sequence>
<proteinExistence type="predicted"/>
<dbReference type="InterPro" id="IPR050172">
    <property type="entry name" value="SsuD_RutA_monooxygenase"/>
</dbReference>
<evidence type="ECO:0000259" key="5">
    <source>
        <dbReference type="Pfam" id="PF00296"/>
    </source>
</evidence>